<dbReference type="Proteomes" id="UP000828390">
    <property type="component" value="Unassembled WGS sequence"/>
</dbReference>
<keyword evidence="3" id="KW-1185">Reference proteome</keyword>
<dbReference type="EMBL" id="JAIWYP010000003">
    <property type="protein sequence ID" value="KAH3859215.1"/>
    <property type="molecule type" value="Genomic_DNA"/>
</dbReference>
<feature type="region of interest" description="Disordered" evidence="1">
    <location>
        <begin position="44"/>
        <end position="119"/>
    </location>
</feature>
<proteinExistence type="predicted"/>
<accession>A0A9D4RAI9</accession>
<protein>
    <submittedName>
        <fullName evidence="2">Uncharacterized protein</fullName>
    </submittedName>
</protein>
<reference evidence="2" key="1">
    <citation type="journal article" date="2019" name="bioRxiv">
        <title>The Genome of the Zebra Mussel, Dreissena polymorpha: A Resource for Invasive Species Research.</title>
        <authorList>
            <person name="McCartney M.A."/>
            <person name="Auch B."/>
            <person name="Kono T."/>
            <person name="Mallez S."/>
            <person name="Zhang Y."/>
            <person name="Obille A."/>
            <person name="Becker A."/>
            <person name="Abrahante J.E."/>
            <person name="Garbe J."/>
            <person name="Badalamenti J.P."/>
            <person name="Herman A."/>
            <person name="Mangelson H."/>
            <person name="Liachko I."/>
            <person name="Sullivan S."/>
            <person name="Sone E.D."/>
            <person name="Koren S."/>
            <person name="Silverstein K.A.T."/>
            <person name="Beckman K.B."/>
            <person name="Gohl D.M."/>
        </authorList>
    </citation>
    <scope>NUCLEOTIDE SEQUENCE</scope>
    <source>
        <strain evidence="2">Duluth1</strain>
        <tissue evidence="2">Whole animal</tissue>
    </source>
</reference>
<dbReference type="AlphaFoldDB" id="A0A9D4RAI9"/>
<feature type="compositionally biased region" description="Basic and acidic residues" evidence="1">
    <location>
        <begin position="105"/>
        <end position="119"/>
    </location>
</feature>
<evidence type="ECO:0000313" key="2">
    <source>
        <dbReference type="EMBL" id="KAH3859215.1"/>
    </source>
</evidence>
<evidence type="ECO:0000313" key="3">
    <source>
        <dbReference type="Proteomes" id="UP000828390"/>
    </source>
</evidence>
<comment type="caution">
    <text evidence="2">The sequence shown here is derived from an EMBL/GenBank/DDBJ whole genome shotgun (WGS) entry which is preliminary data.</text>
</comment>
<name>A0A9D4RAI9_DREPO</name>
<sequence length="119" mass="13867">MKNLFKDLLKQEKTKMKNRIKDKMDKIIKGCNILKSKLQSIDVLKKKKNEKANKTSNTKLSEEHKSSNGKSNKDSKNGFVQRMKNKDSPALQRIYQNNALRREKKTSDEKLKCNDNKTP</sequence>
<feature type="compositionally biased region" description="Basic and acidic residues" evidence="1">
    <location>
        <begin position="60"/>
        <end position="76"/>
    </location>
</feature>
<evidence type="ECO:0000256" key="1">
    <source>
        <dbReference type="SAM" id="MobiDB-lite"/>
    </source>
</evidence>
<gene>
    <name evidence="2" type="ORF">DPMN_101931</name>
</gene>
<reference evidence="2" key="2">
    <citation type="submission" date="2020-11" db="EMBL/GenBank/DDBJ databases">
        <authorList>
            <person name="McCartney M.A."/>
            <person name="Auch B."/>
            <person name="Kono T."/>
            <person name="Mallez S."/>
            <person name="Becker A."/>
            <person name="Gohl D.M."/>
            <person name="Silverstein K.A.T."/>
            <person name="Koren S."/>
            <person name="Bechman K.B."/>
            <person name="Herman A."/>
            <person name="Abrahante J.E."/>
            <person name="Garbe J."/>
        </authorList>
    </citation>
    <scope>NUCLEOTIDE SEQUENCE</scope>
    <source>
        <strain evidence="2">Duluth1</strain>
        <tissue evidence="2">Whole animal</tissue>
    </source>
</reference>
<organism evidence="2 3">
    <name type="scientific">Dreissena polymorpha</name>
    <name type="common">Zebra mussel</name>
    <name type="synonym">Mytilus polymorpha</name>
    <dbReference type="NCBI Taxonomy" id="45954"/>
    <lineage>
        <taxon>Eukaryota</taxon>
        <taxon>Metazoa</taxon>
        <taxon>Spiralia</taxon>
        <taxon>Lophotrochozoa</taxon>
        <taxon>Mollusca</taxon>
        <taxon>Bivalvia</taxon>
        <taxon>Autobranchia</taxon>
        <taxon>Heteroconchia</taxon>
        <taxon>Euheterodonta</taxon>
        <taxon>Imparidentia</taxon>
        <taxon>Neoheterodontei</taxon>
        <taxon>Myida</taxon>
        <taxon>Dreissenoidea</taxon>
        <taxon>Dreissenidae</taxon>
        <taxon>Dreissena</taxon>
    </lineage>
</organism>